<feature type="signal peptide" evidence="2">
    <location>
        <begin position="1"/>
        <end position="19"/>
    </location>
</feature>
<comment type="similarity">
    <text evidence="1">Belongs to the HEBP family.</text>
</comment>
<protein>
    <submittedName>
        <fullName evidence="3">Uncharacterized protein</fullName>
    </submittedName>
</protein>
<dbReference type="GeneTree" id="ENSGT00940000170402"/>
<proteinExistence type="inferred from homology"/>
<keyword evidence="2" id="KW-0732">Signal</keyword>
<dbReference type="InterPro" id="IPR011256">
    <property type="entry name" value="Reg_factor_effector_dom_sf"/>
</dbReference>
<dbReference type="GO" id="GO:0020037">
    <property type="term" value="F:heme binding"/>
    <property type="evidence" value="ECO:0007669"/>
    <property type="project" value="TreeGrafter"/>
</dbReference>
<evidence type="ECO:0000256" key="2">
    <source>
        <dbReference type="SAM" id="SignalP"/>
    </source>
</evidence>
<dbReference type="Proteomes" id="UP000005226">
    <property type="component" value="Chromosome 4"/>
</dbReference>
<evidence type="ECO:0000256" key="1">
    <source>
        <dbReference type="ARBA" id="ARBA00009817"/>
    </source>
</evidence>
<dbReference type="SUPFAM" id="SSF55136">
    <property type="entry name" value="Probable bacterial effector-binding domain"/>
    <property type="match status" value="1"/>
</dbReference>
<dbReference type="Ensembl" id="ENSTRUT00000065988.1">
    <property type="protein sequence ID" value="ENSTRUP00000084564.1"/>
    <property type="gene ID" value="ENSTRUG00000020818.2"/>
</dbReference>
<feature type="chain" id="PRO_5025690601" evidence="2">
    <location>
        <begin position="20"/>
        <end position="215"/>
    </location>
</feature>
<reference evidence="3" key="3">
    <citation type="submission" date="2025-09" db="UniProtKB">
        <authorList>
            <consortium name="Ensembl"/>
        </authorList>
    </citation>
    <scope>IDENTIFICATION</scope>
</reference>
<dbReference type="AlphaFoldDB" id="A0A674PG60"/>
<dbReference type="PANTHER" id="PTHR11220">
    <property type="entry name" value="HEME-BINDING PROTEIN-RELATED"/>
    <property type="match status" value="1"/>
</dbReference>
<dbReference type="OMA" id="HYNEVWV"/>
<dbReference type="GO" id="GO:0005737">
    <property type="term" value="C:cytoplasm"/>
    <property type="evidence" value="ECO:0007669"/>
    <property type="project" value="TreeGrafter"/>
</dbReference>
<reference evidence="3" key="2">
    <citation type="submission" date="2025-08" db="UniProtKB">
        <authorList>
            <consortium name="Ensembl"/>
        </authorList>
    </citation>
    <scope>IDENTIFICATION</scope>
</reference>
<evidence type="ECO:0000313" key="4">
    <source>
        <dbReference type="Proteomes" id="UP000005226"/>
    </source>
</evidence>
<dbReference type="PANTHER" id="PTHR11220:SF69">
    <property type="entry name" value="HEME-BINDING PROTEIN 2"/>
    <property type="match status" value="1"/>
</dbReference>
<dbReference type="Gene3D" id="3.20.80.10">
    <property type="entry name" value="Regulatory factor, effector binding domain"/>
    <property type="match status" value="1"/>
</dbReference>
<dbReference type="InParanoid" id="A0A674PG60"/>
<dbReference type="Pfam" id="PF04832">
    <property type="entry name" value="SOUL"/>
    <property type="match status" value="1"/>
</dbReference>
<evidence type="ECO:0000313" key="3">
    <source>
        <dbReference type="Ensembl" id="ENSTRUP00000084564.1"/>
    </source>
</evidence>
<keyword evidence="4" id="KW-1185">Reference proteome</keyword>
<accession>A0A674PG60</accession>
<organism evidence="3 4">
    <name type="scientific">Takifugu rubripes</name>
    <name type="common">Japanese pufferfish</name>
    <name type="synonym">Fugu rubripes</name>
    <dbReference type="NCBI Taxonomy" id="31033"/>
    <lineage>
        <taxon>Eukaryota</taxon>
        <taxon>Metazoa</taxon>
        <taxon>Chordata</taxon>
        <taxon>Craniata</taxon>
        <taxon>Vertebrata</taxon>
        <taxon>Euteleostomi</taxon>
        <taxon>Actinopterygii</taxon>
        <taxon>Neopterygii</taxon>
        <taxon>Teleostei</taxon>
        <taxon>Neoteleostei</taxon>
        <taxon>Acanthomorphata</taxon>
        <taxon>Eupercaria</taxon>
        <taxon>Tetraodontiformes</taxon>
        <taxon>Tetradontoidea</taxon>
        <taxon>Tetraodontidae</taxon>
        <taxon>Takifugu</taxon>
    </lineage>
</organism>
<reference evidence="3 4" key="1">
    <citation type="journal article" date="2011" name="Genome Biol. Evol.">
        <title>Integration of the genetic map and genome assembly of fugu facilitates insights into distinct features of genome evolution in teleosts and mammals.</title>
        <authorList>
            <person name="Kai W."/>
            <person name="Kikuchi K."/>
            <person name="Tohari S."/>
            <person name="Chew A.K."/>
            <person name="Tay A."/>
            <person name="Fujiwara A."/>
            <person name="Hosoya S."/>
            <person name="Suetake H."/>
            <person name="Naruse K."/>
            <person name="Brenner S."/>
            <person name="Suzuki Y."/>
            <person name="Venkatesh B."/>
        </authorList>
    </citation>
    <scope>NUCLEOTIDE SEQUENCE [LARGE SCALE GENOMIC DNA]</scope>
</reference>
<dbReference type="InterPro" id="IPR006917">
    <property type="entry name" value="SOUL_heme-bd"/>
</dbReference>
<sequence length="215" mass="23959">METAVVLLLSVLLVSSCRGEDFCKGKTCPAFTVIERNQVGLRSGQAGRRSPKESRKVTSVLLCLQNYEIHEFVPTTWIRTKVAGTSDSDFLNANGRLKSFVKNGETRLDNTWPVLINHTKDDHLWLCWFVPPNTQLSAASSSVEIFHLPSSTFYIRNFGGIPSVQSGKSNAAKLLSDLERICSNLDSVEYSGAGYDSFWALKHHNEVWINQDSSC</sequence>
<name>A0A674PG60_TAKRU</name>